<dbReference type="AlphaFoldDB" id="A0A1W0WPB2"/>
<comment type="caution">
    <text evidence="2">The sequence shown here is derived from an EMBL/GenBank/DDBJ whole genome shotgun (WGS) entry which is preliminary data.</text>
</comment>
<feature type="transmembrane region" description="Helical" evidence="1">
    <location>
        <begin position="148"/>
        <end position="168"/>
    </location>
</feature>
<dbReference type="PANTHER" id="PTHR23320">
    <property type="entry name" value="MEMBRANE-SPANNING 4-DOMAINS SUBFAMILY A MS4A -RELATED"/>
    <property type="match status" value="1"/>
</dbReference>
<accession>A0A1W0WPB2</accession>
<dbReference type="Proteomes" id="UP000192578">
    <property type="component" value="Unassembled WGS sequence"/>
</dbReference>
<dbReference type="InterPro" id="IPR030417">
    <property type="entry name" value="MS4A"/>
</dbReference>
<sequence length="291" mass="31361">MMATSATHTNTFYGVSAPAPVAFIRQRSTRGRRGLAIPQLIFGVVLAVTEVIGLSYQLGYFDSMSLMGTGIWSGMVFIATGLVGLRSIKPNPHSQGVSQKTLIKAFTGMSAVCAVLAAGLFCFAIKSLTVTDALIYEVYCRSGWQPEYAYLNAAFLGVRITTLLLYFLQFLLFLISASLGCCDYGGCCSVCCRACCQSCCSDSDIVYTTISSSSGTFDIYQPQQQQQPPPFTINTTSVPLVEPAASATNILDLPAYPQQQQQQSPAYPGFGMPLQATARGCHSQYDFKHAV</sequence>
<keyword evidence="1" id="KW-1133">Transmembrane helix</keyword>
<keyword evidence="1" id="KW-0812">Transmembrane</keyword>
<dbReference type="EMBL" id="MTYJ01000067">
    <property type="protein sequence ID" value="OQV17032.1"/>
    <property type="molecule type" value="Genomic_DNA"/>
</dbReference>
<dbReference type="PANTHER" id="PTHR23320:SF165">
    <property type="entry name" value="MARVEL DOMAIN-CONTAINING PROTEIN"/>
    <property type="match status" value="1"/>
</dbReference>
<feature type="transmembrane region" description="Helical" evidence="1">
    <location>
        <begin position="35"/>
        <end position="58"/>
    </location>
</feature>
<proteinExistence type="predicted"/>
<protein>
    <submittedName>
        <fullName evidence="2">Uncharacterized protein</fullName>
    </submittedName>
</protein>
<organism evidence="2 3">
    <name type="scientific">Hypsibius exemplaris</name>
    <name type="common">Freshwater tardigrade</name>
    <dbReference type="NCBI Taxonomy" id="2072580"/>
    <lineage>
        <taxon>Eukaryota</taxon>
        <taxon>Metazoa</taxon>
        <taxon>Ecdysozoa</taxon>
        <taxon>Tardigrada</taxon>
        <taxon>Eutardigrada</taxon>
        <taxon>Parachela</taxon>
        <taxon>Hypsibioidea</taxon>
        <taxon>Hypsibiidae</taxon>
        <taxon>Hypsibius</taxon>
    </lineage>
</organism>
<feature type="transmembrane region" description="Helical" evidence="1">
    <location>
        <begin position="64"/>
        <end position="85"/>
    </location>
</feature>
<gene>
    <name evidence="2" type="ORF">BV898_08894</name>
</gene>
<feature type="transmembrane region" description="Helical" evidence="1">
    <location>
        <begin position="106"/>
        <end position="128"/>
    </location>
</feature>
<evidence type="ECO:0000313" key="2">
    <source>
        <dbReference type="EMBL" id="OQV17032.1"/>
    </source>
</evidence>
<reference evidence="3" key="1">
    <citation type="submission" date="2017-01" db="EMBL/GenBank/DDBJ databases">
        <title>Comparative genomics of anhydrobiosis in the tardigrade Hypsibius dujardini.</title>
        <authorList>
            <person name="Yoshida Y."/>
            <person name="Koutsovoulos G."/>
            <person name="Laetsch D."/>
            <person name="Stevens L."/>
            <person name="Kumar S."/>
            <person name="Horikawa D."/>
            <person name="Ishino K."/>
            <person name="Komine S."/>
            <person name="Tomita M."/>
            <person name="Blaxter M."/>
            <person name="Arakawa K."/>
        </authorList>
    </citation>
    <scope>NUCLEOTIDE SEQUENCE [LARGE SCALE GENOMIC DNA]</scope>
    <source>
        <strain evidence="3">Z151</strain>
    </source>
</reference>
<evidence type="ECO:0000256" key="1">
    <source>
        <dbReference type="SAM" id="Phobius"/>
    </source>
</evidence>
<evidence type="ECO:0000313" key="3">
    <source>
        <dbReference type="Proteomes" id="UP000192578"/>
    </source>
</evidence>
<keyword evidence="3" id="KW-1185">Reference proteome</keyword>
<name>A0A1W0WPB2_HYPEX</name>
<keyword evidence="1" id="KW-0472">Membrane</keyword>